<dbReference type="Proteomes" id="UP000182057">
    <property type="component" value="Unassembled WGS sequence"/>
</dbReference>
<evidence type="ECO:0000313" key="11">
    <source>
        <dbReference type="Proteomes" id="UP000182057"/>
    </source>
</evidence>
<dbReference type="InterPro" id="IPR035105">
    <property type="entry name" value="Deoxycytidylate_deaminase_dom"/>
</dbReference>
<proteinExistence type="inferred from homology"/>
<name>A0A1D3UFS7_TANFO</name>
<evidence type="ECO:0000259" key="8">
    <source>
        <dbReference type="PROSITE" id="PS51747"/>
    </source>
</evidence>
<sequence>MTKKETKQYETDKRYLQMAAIWAENSYCQRRKVGALLVKDQMIISDGYNGTPSGFENICEDENNVTKPYVLHAEANAITKVAASSNNSRGATIYITSSPCIECAKLIIQAGIVRVVYSDEYHTDEGCKLLKRAGIIVDFIHLNQEEK</sequence>
<dbReference type="EMBL" id="FMMM01000021">
    <property type="protein sequence ID" value="SCQ19006.1"/>
    <property type="molecule type" value="Genomic_DNA"/>
</dbReference>
<accession>A0A1D3UFS7</accession>
<keyword evidence="3 7" id="KW-0479">Metal-binding</keyword>
<feature type="binding site" evidence="7">
    <location>
        <position position="72"/>
    </location>
    <ligand>
        <name>Zn(2+)</name>
        <dbReference type="ChEBI" id="CHEBI:29105"/>
        <note>catalytic</note>
    </ligand>
</feature>
<comment type="similarity">
    <text evidence="2">Belongs to the cytidine and deoxycytidylate deaminase family.</text>
</comment>
<dbReference type="Pfam" id="PF00383">
    <property type="entry name" value="dCMP_cyt_deam_1"/>
    <property type="match status" value="1"/>
</dbReference>
<dbReference type="CDD" id="cd01286">
    <property type="entry name" value="deoxycytidylate_deaminase"/>
    <property type="match status" value="1"/>
</dbReference>
<feature type="binding site" evidence="7">
    <location>
        <position position="103"/>
    </location>
    <ligand>
        <name>Zn(2+)</name>
        <dbReference type="ChEBI" id="CHEBI:29105"/>
        <note>catalytic</note>
    </ligand>
</feature>
<dbReference type="PROSITE" id="PS00903">
    <property type="entry name" value="CYT_DCMP_DEAMINASES_1"/>
    <property type="match status" value="1"/>
</dbReference>
<dbReference type="AlphaFoldDB" id="A0A1D3UFS7"/>
<evidence type="ECO:0000256" key="3">
    <source>
        <dbReference type="ARBA" id="ARBA00022723"/>
    </source>
</evidence>
<dbReference type="SUPFAM" id="SSF53927">
    <property type="entry name" value="Cytidine deaminase-like"/>
    <property type="match status" value="1"/>
</dbReference>
<keyword evidence="4" id="KW-0378">Hydrolase</keyword>
<evidence type="ECO:0000313" key="9">
    <source>
        <dbReference type="EMBL" id="PDP42341.1"/>
    </source>
</evidence>
<dbReference type="PIRSF" id="PIRSF006019">
    <property type="entry name" value="dCMP_deaminase"/>
    <property type="match status" value="1"/>
</dbReference>
<dbReference type="PANTHER" id="PTHR11086:SF18">
    <property type="entry name" value="DEOXYCYTIDYLATE DEAMINASE"/>
    <property type="match status" value="1"/>
</dbReference>
<dbReference type="EMBL" id="NSLJ01000050">
    <property type="protein sequence ID" value="PDP42341.1"/>
    <property type="molecule type" value="Genomic_DNA"/>
</dbReference>
<evidence type="ECO:0000256" key="4">
    <source>
        <dbReference type="ARBA" id="ARBA00022801"/>
    </source>
</evidence>
<evidence type="ECO:0000313" key="10">
    <source>
        <dbReference type="EMBL" id="SCQ19006.1"/>
    </source>
</evidence>
<dbReference type="RefSeq" id="WP_014224057.1">
    <property type="nucleotide sequence ID" value="NZ_CAJPTF010000075.1"/>
</dbReference>
<dbReference type="InterPro" id="IPR015517">
    <property type="entry name" value="dCMP_deaminase-rel"/>
</dbReference>
<dbReference type="Gene3D" id="3.40.140.10">
    <property type="entry name" value="Cytidine Deaminase, domain 2"/>
    <property type="match status" value="1"/>
</dbReference>
<evidence type="ECO:0000313" key="12">
    <source>
        <dbReference type="Proteomes" id="UP000219259"/>
    </source>
</evidence>
<dbReference type="GO" id="GO:0004132">
    <property type="term" value="F:dCMP deaminase activity"/>
    <property type="evidence" value="ECO:0007669"/>
    <property type="project" value="InterPro"/>
</dbReference>
<dbReference type="GeneID" id="34757954"/>
<feature type="active site" description="Proton donor" evidence="6">
    <location>
        <position position="74"/>
    </location>
</feature>
<dbReference type="OMA" id="MCKRLII"/>
<comment type="cofactor">
    <cofactor evidence="1 7">
        <name>Zn(2+)</name>
        <dbReference type="ChEBI" id="CHEBI:29105"/>
    </cofactor>
</comment>
<dbReference type="OrthoDB" id="9788517at2"/>
<dbReference type="InterPro" id="IPR002125">
    <property type="entry name" value="CMP_dCMP_dom"/>
</dbReference>
<gene>
    <name evidence="9" type="ORF">CLI86_12870</name>
    <name evidence="10" type="ORF">TFUB20_00555</name>
</gene>
<organism evidence="10 11">
    <name type="scientific">Tannerella forsythia</name>
    <name type="common">Bacteroides forsythus</name>
    <dbReference type="NCBI Taxonomy" id="28112"/>
    <lineage>
        <taxon>Bacteria</taxon>
        <taxon>Pseudomonadati</taxon>
        <taxon>Bacteroidota</taxon>
        <taxon>Bacteroidia</taxon>
        <taxon>Bacteroidales</taxon>
        <taxon>Tannerellaceae</taxon>
        <taxon>Tannerella</taxon>
    </lineage>
</organism>
<dbReference type="Proteomes" id="UP000219259">
    <property type="component" value="Unassembled WGS sequence"/>
</dbReference>
<dbReference type="GO" id="GO:0005737">
    <property type="term" value="C:cytoplasm"/>
    <property type="evidence" value="ECO:0007669"/>
    <property type="project" value="TreeGrafter"/>
</dbReference>
<evidence type="ECO:0000256" key="6">
    <source>
        <dbReference type="PIRSR" id="PIRSR006019-1"/>
    </source>
</evidence>
<feature type="binding site" evidence="7">
    <location>
        <position position="100"/>
    </location>
    <ligand>
        <name>Zn(2+)</name>
        <dbReference type="ChEBI" id="CHEBI:29105"/>
        <note>catalytic</note>
    </ligand>
</feature>
<dbReference type="GO" id="GO:0008270">
    <property type="term" value="F:zinc ion binding"/>
    <property type="evidence" value="ECO:0007669"/>
    <property type="project" value="InterPro"/>
</dbReference>
<protein>
    <submittedName>
        <fullName evidence="9">CMP deaminase</fullName>
    </submittedName>
    <submittedName>
        <fullName evidence="10">tRNA-specific adenosine deaminase</fullName>
    </submittedName>
</protein>
<dbReference type="InterPro" id="IPR016193">
    <property type="entry name" value="Cytidine_deaminase-like"/>
</dbReference>
<evidence type="ECO:0000256" key="7">
    <source>
        <dbReference type="PIRSR" id="PIRSR006019-2"/>
    </source>
</evidence>
<dbReference type="InterPro" id="IPR016192">
    <property type="entry name" value="APOBEC/CMP_deaminase_Zn-bd"/>
</dbReference>
<evidence type="ECO:0000256" key="2">
    <source>
        <dbReference type="ARBA" id="ARBA00006576"/>
    </source>
</evidence>
<evidence type="ECO:0000256" key="5">
    <source>
        <dbReference type="ARBA" id="ARBA00022833"/>
    </source>
</evidence>
<dbReference type="GO" id="GO:0006220">
    <property type="term" value="P:pyrimidine nucleotide metabolic process"/>
    <property type="evidence" value="ECO:0007669"/>
    <property type="project" value="InterPro"/>
</dbReference>
<keyword evidence="5 7" id="KW-0862">Zinc</keyword>
<reference evidence="10 11" key="1">
    <citation type="submission" date="2016-09" db="EMBL/GenBank/DDBJ databases">
        <authorList>
            <person name="Capua I."/>
            <person name="De Benedictis P."/>
            <person name="Joannis T."/>
            <person name="Lombin L.H."/>
            <person name="Cattoli G."/>
        </authorList>
    </citation>
    <scope>NUCLEOTIDE SEQUENCE [LARGE SCALE GENOMIC DNA]</scope>
    <source>
        <strain evidence="10 11">UB20</strain>
    </source>
</reference>
<evidence type="ECO:0000256" key="1">
    <source>
        <dbReference type="ARBA" id="ARBA00001947"/>
    </source>
</evidence>
<feature type="domain" description="CMP/dCMP-type deaminase" evidence="8">
    <location>
        <begin position="10"/>
        <end position="138"/>
    </location>
</feature>
<reference evidence="9 12" key="2">
    <citation type="submission" date="2017-09" db="EMBL/GenBank/DDBJ databases">
        <title>Phase variable restriction modification systems are present in the genome sequences of periodontal pathogens Prevotella intermedia, Tannerella forsythia and Porphyromonas gingivalis.</title>
        <authorList>
            <person name="Haigh R.D."/>
            <person name="Crawford L."/>
            <person name="Ralph J."/>
            <person name="Wanford J."/>
            <person name="Vartoukian S.R."/>
            <person name="Hijazib K."/>
            <person name="Wade W."/>
            <person name="Oggioni M.R."/>
        </authorList>
    </citation>
    <scope>NUCLEOTIDE SEQUENCE [LARGE SCALE GENOMIC DNA]</scope>
    <source>
        <strain evidence="9 12">WW11663</strain>
    </source>
</reference>
<dbReference type="InterPro" id="IPR016473">
    <property type="entry name" value="dCMP_deaminase"/>
</dbReference>
<dbReference type="PROSITE" id="PS51747">
    <property type="entry name" value="CYT_DCMP_DEAMINASES_2"/>
    <property type="match status" value="1"/>
</dbReference>
<dbReference type="PANTHER" id="PTHR11086">
    <property type="entry name" value="DEOXYCYTIDYLATE DEAMINASE-RELATED"/>
    <property type="match status" value="1"/>
</dbReference>